<feature type="signal peptide" evidence="1">
    <location>
        <begin position="1"/>
        <end position="18"/>
    </location>
</feature>
<name>A0ABY8L870_9RHOB</name>
<sequence>MSLRAAALAVALTGCTAAAPNLSPTPPPRGLALVPAPGGLLVAGSGGREIGFGRAQAGALASVAKVQGATPVPTGCGRGRQAFRTAEGLVLVFEAGRFVGWAGVAGAAGRGCA</sequence>
<dbReference type="Proteomes" id="UP001243420">
    <property type="component" value="Chromosome"/>
</dbReference>
<accession>A0ABY8L870</accession>
<evidence type="ECO:0000256" key="1">
    <source>
        <dbReference type="SAM" id="SignalP"/>
    </source>
</evidence>
<gene>
    <name evidence="2" type="ORF">P8627_10435</name>
</gene>
<dbReference type="EMBL" id="CP122537">
    <property type="protein sequence ID" value="WGH77464.1"/>
    <property type="molecule type" value="Genomic_DNA"/>
</dbReference>
<dbReference type="PROSITE" id="PS51257">
    <property type="entry name" value="PROKAR_LIPOPROTEIN"/>
    <property type="match status" value="1"/>
</dbReference>
<keyword evidence="3" id="KW-1185">Reference proteome</keyword>
<protein>
    <submittedName>
        <fullName evidence="2">Uncharacterized protein</fullName>
    </submittedName>
</protein>
<organism evidence="2 3">
    <name type="scientific">Jannaschia ovalis</name>
    <dbReference type="NCBI Taxonomy" id="3038773"/>
    <lineage>
        <taxon>Bacteria</taxon>
        <taxon>Pseudomonadati</taxon>
        <taxon>Pseudomonadota</taxon>
        <taxon>Alphaproteobacteria</taxon>
        <taxon>Rhodobacterales</taxon>
        <taxon>Roseobacteraceae</taxon>
        <taxon>Jannaschia</taxon>
    </lineage>
</organism>
<evidence type="ECO:0000313" key="3">
    <source>
        <dbReference type="Proteomes" id="UP001243420"/>
    </source>
</evidence>
<evidence type="ECO:0000313" key="2">
    <source>
        <dbReference type="EMBL" id="WGH77464.1"/>
    </source>
</evidence>
<feature type="chain" id="PRO_5047352219" evidence="1">
    <location>
        <begin position="19"/>
        <end position="113"/>
    </location>
</feature>
<dbReference type="RefSeq" id="WP_279964039.1">
    <property type="nucleotide sequence ID" value="NZ_CP122537.1"/>
</dbReference>
<reference evidence="2 3" key="1">
    <citation type="submission" date="2023-04" db="EMBL/GenBank/DDBJ databases">
        <title>Jannaschia ovalis sp. nov., a marine bacterium isolated from sea tidal flat.</title>
        <authorList>
            <person name="Kwon D.Y."/>
            <person name="Kim J.-J."/>
        </authorList>
    </citation>
    <scope>NUCLEOTIDE SEQUENCE [LARGE SCALE GENOMIC DNA]</scope>
    <source>
        <strain evidence="2 3">GRR-S6-38</strain>
    </source>
</reference>
<proteinExistence type="predicted"/>
<keyword evidence="1" id="KW-0732">Signal</keyword>